<feature type="region of interest" description="Disordered" evidence="7">
    <location>
        <begin position="54"/>
        <end position="81"/>
    </location>
</feature>
<evidence type="ECO:0000256" key="2">
    <source>
        <dbReference type="ARBA" id="ARBA00022723"/>
    </source>
</evidence>
<comment type="subcellular location">
    <subcellularLocation>
        <location evidence="1">Nucleus</location>
    </subcellularLocation>
</comment>
<dbReference type="GO" id="GO:0006351">
    <property type="term" value="P:DNA-templated transcription"/>
    <property type="evidence" value="ECO:0007669"/>
    <property type="project" value="InterPro"/>
</dbReference>
<dbReference type="GO" id="GO:0008270">
    <property type="term" value="F:zinc ion binding"/>
    <property type="evidence" value="ECO:0007669"/>
    <property type="project" value="UniProtKB-KW"/>
</dbReference>
<dbReference type="EMBL" id="LUFC02000356">
    <property type="protein sequence ID" value="KAF4498282.1"/>
    <property type="molecule type" value="Genomic_DNA"/>
</dbReference>
<comment type="caution">
    <text evidence="9">The sequence shown here is derived from an EMBL/GenBank/DDBJ whole genome shotgun (WGS) entry which is preliminary data.</text>
</comment>
<feature type="compositionally biased region" description="Polar residues" evidence="7">
    <location>
        <begin position="161"/>
        <end position="170"/>
    </location>
</feature>
<gene>
    <name evidence="9" type="ORF">FAGAP_5571</name>
</gene>
<reference evidence="9" key="1">
    <citation type="submission" date="2020-01" db="EMBL/GenBank/DDBJ databases">
        <title>Identification and distribution of gene clusters putatively required for synthesis of sphingolipid metabolism inhibitors in phylogenetically diverse species of the filamentous fungus Fusarium.</title>
        <authorList>
            <person name="Kim H.-S."/>
            <person name="Busman M."/>
            <person name="Brown D.W."/>
            <person name="Divon H."/>
            <person name="Uhlig S."/>
            <person name="Proctor R.H."/>
        </authorList>
    </citation>
    <scope>NUCLEOTIDE SEQUENCE</scope>
    <source>
        <strain evidence="9">NRRL 31653</strain>
    </source>
</reference>
<keyword evidence="5" id="KW-0862">Zinc</keyword>
<dbReference type="PANTHER" id="PTHR40626">
    <property type="entry name" value="MIP31509P"/>
    <property type="match status" value="1"/>
</dbReference>
<keyword evidence="6" id="KW-0539">Nucleus</keyword>
<evidence type="ECO:0000313" key="9">
    <source>
        <dbReference type="EMBL" id="KAF4498282.1"/>
    </source>
</evidence>
<proteinExistence type="predicted"/>
<evidence type="ECO:0000256" key="4">
    <source>
        <dbReference type="ARBA" id="ARBA00022771"/>
    </source>
</evidence>
<dbReference type="PANTHER" id="PTHR40626:SF14">
    <property type="entry name" value="C2H2 TYPE ZINC FINGER DOMAIN PROTEIN (AFU_ORTHOLOGUE AFUA_1G02360)"/>
    <property type="match status" value="1"/>
</dbReference>
<dbReference type="AlphaFoldDB" id="A0A9P5B949"/>
<evidence type="ECO:0000313" key="10">
    <source>
        <dbReference type="Proteomes" id="UP000737391"/>
    </source>
</evidence>
<feature type="compositionally biased region" description="Low complexity" evidence="7">
    <location>
        <begin position="62"/>
        <end position="79"/>
    </location>
</feature>
<evidence type="ECO:0000256" key="3">
    <source>
        <dbReference type="ARBA" id="ARBA00022737"/>
    </source>
</evidence>
<dbReference type="InterPro" id="IPR051059">
    <property type="entry name" value="VerF-like"/>
</dbReference>
<evidence type="ECO:0000256" key="5">
    <source>
        <dbReference type="ARBA" id="ARBA00022833"/>
    </source>
</evidence>
<accession>A0A9P5B949</accession>
<dbReference type="OrthoDB" id="3945418at2759"/>
<keyword evidence="3" id="KW-0677">Repeat</keyword>
<evidence type="ECO:0000256" key="7">
    <source>
        <dbReference type="SAM" id="MobiDB-lite"/>
    </source>
</evidence>
<organism evidence="9 10">
    <name type="scientific">Fusarium agapanthi</name>
    <dbReference type="NCBI Taxonomy" id="1803897"/>
    <lineage>
        <taxon>Eukaryota</taxon>
        <taxon>Fungi</taxon>
        <taxon>Dikarya</taxon>
        <taxon>Ascomycota</taxon>
        <taxon>Pezizomycotina</taxon>
        <taxon>Sordariomycetes</taxon>
        <taxon>Hypocreomycetidae</taxon>
        <taxon>Hypocreales</taxon>
        <taxon>Nectriaceae</taxon>
        <taxon>Fusarium</taxon>
        <taxon>Fusarium fujikuroi species complex</taxon>
    </lineage>
</organism>
<dbReference type="InterPro" id="IPR007219">
    <property type="entry name" value="XnlR_reg_dom"/>
</dbReference>
<protein>
    <submittedName>
        <fullName evidence="9">C2H2 type zinc finger domain</fullName>
    </submittedName>
</protein>
<dbReference type="GO" id="GO:0000978">
    <property type="term" value="F:RNA polymerase II cis-regulatory region sequence-specific DNA binding"/>
    <property type="evidence" value="ECO:0007669"/>
    <property type="project" value="InterPro"/>
</dbReference>
<dbReference type="CDD" id="cd12148">
    <property type="entry name" value="fungal_TF_MHR"/>
    <property type="match status" value="1"/>
</dbReference>
<evidence type="ECO:0000259" key="8">
    <source>
        <dbReference type="Pfam" id="PF04082"/>
    </source>
</evidence>
<feature type="domain" description="Xylanolytic transcriptional activator regulatory" evidence="8">
    <location>
        <begin position="207"/>
        <end position="257"/>
    </location>
</feature>
<dbReference type="GO" id="GO:0000785">
    <property type="term" value="C:chromatin"/>
    <property type="evidence" value="ECO:0007669"/>
    <property type="project" value="TreeGrafter"/>
</dbReference>
<evidence type="ECO:0000256" key="6">
    <source>
        <dbReference type="ARBA" id="ARBA00023242"/>
    </source>
</evidence>
<feature type="region of interest" description="Disordered" evidence="7">
    <location>
        <begin position="130"/>
        <end position="170"/>
    </location>
</feature>
<dbReference type="GO" id="GO:0005634">
    <property type="term" value="C:nucleus"/>
    <property type="evidence" value="ECO:0007669"/>
    <property type="project" value="UniProtKB-SubCell"/>
</dbReference>
<dbReference type="Pfam" id="PF04082">
    <property type="entry name" value="Fungal_trans"/>
    <property type="match status" value="1"/>
</dbReference>
<sequence length="355" mass="38719">MLHMSQDVFKSRTFAVYWVSDMSSGMKGRTLAQNPLRAVSVGGSSAGLILSRGTKEPILKPSKSNSNTHSKTKISSSINPKMAGMNGHMLTVPALSNPELDIHLEWPDSEALLQSIVTFDWDSLTLPPGSIVTPQAHQQAAPQPNAPSVVQSADGEDNQDPDQLSPVNGSRDAIQSLSDMVTCLSQNVTTAAKSLPELNPAFLDSCLQAYFSHFNIYFPIPHRPTFVYRDCSPSLILNAIALGSLFIGTEDALKGRKDLKLTSQVFHSLGFNWANQNNISRPRSFQQSPGEISEECAWKQWAADEVYHRALVGHYILDGQLSYLSGQPGTATLYAANTLRLSASSKAYEARDPQE</sequence>
<name>A0A9P5B949_9HYPO</name>
<evidence type="ECO:0000256" key="1">
    <source>
        <dbReference type="ARBA" id="ARBA00004123"/>
    </source>
</evidence>
<keyword evidence="10" id="KW-1185">Reference proteome</keyword>
<dbReference type="GO" id="GO:0000981">
    <property type="term" value="F:DNA-binding transcription factor activity, RNA polymerase II-specific"/>
    <property type="evidence" value="ECO:0007669"/>
    <property type="project" value="InterPro"/>
</dbReference>
<dbReference type="Proteomes" id="UP000737391">
    <property type="component" value="Unassembled WGS sequence"/>
</dbReference>
<keyword evidence="2" id="KW-0479">Metal-binding</keyword>
<keyword evidence="4" id="KW-0863">Zinc-finger</keyword>
<feature type="compositionally biased region" description="Low complexity" evidence="7">
    <location>
        <begin position="134"/>
        <end position="147"/>
    </location>
</feature>